<dbReference type="PANTHER" id="PTHR47186:SF63">
    <property type="entry name" value="C-JID DOMAIN-CONTAINING PROTEIN"/>
    <property type="match status" value="1"/>
</dbReference>
<gene>
    <name evidence="1" type="ORF">Csa_5G579010</name>
</gene>
<dbReference type="OMA" id="ECTHESI"/>
<reference evidence="1 2" key="3">
    <citation type="journal article" date="2010" name="BMC Genomics">
        <title>Transcriptome sequencing and comparative analysis of cucumber flowers with different sex types.</title>
        <authorList>
            <person name="Guo S."/>
            <person name="Zheng Y."/>
            <person name="Joung J.G."/>
            <person name="Liu S."/>
            <person name="Zhang Z."/>
            <person name="Crasta O.R."/>
            <person name="Sobral B.W."/>
            <person name="Xu Y."/>
            <person name="Huang S."/>
            <person name="Fei Z."/>
        </authorList>
    </citation>
    <scope>NUCLEOTIDE SEQUENCE [LARGE SCALE GENOMIC DNA]</scope>
    <source>
        <strain evidence="2">cv. 9930</strain>
    </source>
</reference>
<dbReference type="STRING" id="3659.A0A0A0KPR1"/>
<dbReference type="PANTHER" id="PTHR47186">
    <property type="entry name" value="LEUCINE-RICH REPEAT-CONTAINING PROTEIN 57"/>
    <property type="match status" value="1"/>
</dbReference>
<dbReference type="SUPFAM" id="SSF52058">
    <property type="entry name" value="L domain-like"/>
    <property type="match status" value="1"/>
</dbReference>
<evidence type="ECO:0000313" key="2">
    <source>
        <dbReference type="Proteomes" id="UP000029981"/>
    </source>
</evidence>
<keyword evidence="2" id="KW-1185">Reference proteome</keyword>
<sequence>MQHSCIKHLGNRFELLEDIPYLSAAVNLEYLYLRGCVSLKMIHESVASLNKFIILDLEGCVNLEKLPSYIRLKYLDSFCLSGCRKLQRVPEFDENMKSLTRMILDYTAHRGVTCID</sequence>
<reference evidence="1 2" key="1">
    <citation type="journal article" date="2009" name="Nat. Genet.">
        <title>The genome of the cucumber, Cucumis sativus L.</title>
        <authorList>
            <person name="Huang S."/>
            <person name="Li R."/>
            <person name="Zhang Z."/>
            <person name="Li L."/>
            <person name="Gu X."/>
            <person name="Fan W."/>
            <person name="Lucas W.J."/>
            <person name="Wang X."/>
            <person name="Xie B."/>
            <person name="Ni P."/>
            <person name="Ren Y."/>
            <person name="Zhu H."/>
            <person name="Li J."/>
            <person name="Lin K."/>
            <person name="Jin W."/>
            <person name="Fei Z."/>
            <person name="Li G."/>
            <person name="Staub J."/>
            <person name="Kilian A."/>
            <person name="van der Vossen E.A."/>
            <person name="Wu Y."/>
            <person name="Guo J."/>
            <person name="He J."/>
            <person name="Jia Z."/>
            <person name="Ren Y."/>
            <person name="Tian G."/>
            <person name="Lu Y."/>
            <person name="Ruan J."/>
            <person name="Qian W."/>
            <person name="Wang M."/>
            <person name="Huang Q."/>
            <person name="Li B."/>
            <person name="Xuan Z."/>
            <person name="Cao J."/>
            <person name="Asan"/>
            <person name="Wu Z."/>
            <person name="Zhang J."/>
            <person name="Cai Q."/>
            <person name="Bai Y."/>
            <person name="Zhao B."/>
            <person name="Han Y."/>
            <person name="Li Y."/>
            <person name="Li X."/>
            <person name="Wang S."/>
            <person name="Shi Q."/>
            <person name="Liu S."/>
            <person name="Cho W.K."/>
            <person name="Kim J.Y."/>
            <person name="Xu Y."/>
            <person name="Heller-Uszynska K."/>
            <person name="Miao H."/>
            <person name="Cheng Z."/>
            <person name="Zhang S."/>
            <person name="Wu J."/>
            <person name="Yang Y."/>
            <person name="Kang H."/>
            <person name="Li M."/>
            <person name="Liang H."/>
            <person name="Ren X."/>
            <person name="Shi Z."/>
            <person name="Wen M."/>
            <person name="Jian M."/>
            <person name="Yang H."/>
            <person name="Zhang G."/>
            <person name="Yang Z."/>
            <person name="Chen R."/>
            <person name="Liu S."/>
            <person name="Li J."/>
            <person name="Ma L."/>
            <person name="Liu H."/>
            <person name="Zhou Y."/>
            <person name="Zhao J."/>
            <person name="Fang X."/>
            <person name="Li G."/>
            <person name="Fang L."/>
            <person name="Li Y."/>
            <person name="Liu D."/>
            <person name="Zheng H."/>
            <person name="Zhang Y."/>
            <person name="Qin N."/>
            <person name="Li Z."/>
            <person name="Yang G."/>
            <person name="Yang S."/>
            <person name="Bolund L."/>
            <person name="Kristiansen K."/>
            <person name="Zheng H."/>
            <person name="Li S."/>
            <person name="Zhang X."/>
            <person name="Yang H."/>
            <person name="Wang J."/>
            <person name="Sun R."/>
            <person name="Zhang B."/>
            <person name="Jiang S."/>
            <person name="Wang J."/>
            <person name="Du Y."/>
            <person name="Li S."/>
        </authorList>
    </citation>
    <scope>NUCLEOTIDE SEQUENCE [LARGE SCALE GENOMIC DNA]</scope>
    <source>
        <strain evidence="2">cv. 9930</strain>
    </source>
</reference>
<evidence type="ECO:0000313" key="1">
    <source>
        <dbReference type="EMBL" id="KGN51563.1"/>
    </source>
</evidence>
<organism evidence="1 2">
    <name type="scientific">Cucumis sativus</name>
    <name type="common">Cucumber</name>
    <dbReference type="NCBI Taxonomy" id="3659"/>
    <lineage>
        <taxon>Eukaryota</taxon>
        <taxon>Viridiplantae</taxon>
        <taxon>Streptophyta</taxon>
        <taxon>Embryophyta</taxon>
        <taxon>Tracheophyta</taxon>
        <taxon>Spermatophyta</taxon>
        <taxon>Magnoliopsida</taxon>
        <taxon>eudicotyledons</taxon>
        <taxon>Gunneridae</taxon>
        <taxon>Pentapetalae</taxon>
        <taxon>rosids</taxon>
        <taxon>fabids</taxon>
        <taxon>Cucurbitales</taxon>
        <taxon>Cucurbitaceae</taxon>
        <taxon>Benincaseae</taxon>
        <taxon>Cucumis</taxon>
    </lineage>
</organism>
<dbReference type="Gene3D" id="3.80.10.10">
    <property type="entry name" value="Ribonuclease Inhibitor"/>
    <property type="match status" value="1"/>
</dbReference>
<proteinExistence type="predicted"/>
<dbReference type="EMBL" id="CM002926">
    <property type="protein sequence ID" value="KGN51563.1"/>
    <property type="molecule type" value="Genomic_DNA"/>
</dbReference>
<reference evidence="1 2" key="2">
    <citation type="journal article" date="2009" name="PLoS ONE">
        <title>An integrated genetic and cytogenetic map of the cucumber genome.</title>
        <authorList>
            <person name="Ren Y."/>
            <person name="Zhang Z."/>
            <person name="Liu J."/>
            <person name="Staub J.E."/>
            <person name="Han Y."/>
            <person name="Cheng Z."/>
            <person name="Li X."/>
            <person name="Lu J."/>
            <person name="Miao H."/>
            <person name="Kang H."/>
            <person name="Xie B."/>
            <person name="Gu X."/>
            <person name="Wang X."/>
            <person name="Du Y."/>
            <person name="Jin W."/>
            <person name="Huang S."/>
        </authorList>
    </citation>
    <scope>NUCLEOTIDE SEQUENCE [LARGE SCALE GENOMIC DNA]</scope>
    <source>
        <strain evidence="2">cv. 9930</strain>
    </source>
</reference>
<name>A0A0A0KPR1_CUCSA</name>
<dbReference type="AlphaFoldDB" id="A0A0A0KPR1"/>
<reference evidence="1 2" key="4">
    <citation type="journal article" date="2011" name="BMC Genomics">
        <title>RNA-Seq improves annotation of protein-coding genes in the cucumber genome.</title>
        <authorList>
            <person name="Li Z."/>
            <person name="Zhang Z."/>
            <person name="Yan P."/>
            <person name="Huang S."/>
            <person name="Fei Z."/>
            <person name="Lin K."/>
        </authorList>
    </citation>
    <scope>NUCLEOTIDE SEQUENCE [LARGE SCALE GENOMIC DNA]</scope>
    <source>
        <strain evidence="2">cv. 9930</strain>
    </source>
</reference>
<accession>A0A0A0KPR1</accession>
<dbReference type="Gramene" id="KGN51563">
    <property type="protein sequence ID" value="KGN51563"/>
    <property type="gene ID" value="Csa_5G579010"/>
</dbReference>
<protein>
    <submittedName>
        <fullName evidence="1">Uncharacterized protein</fullName>
    </submittedName>
</protein>
<dbReference type="Proteomes" id="UP000029981">
    <property type="component" value="Chromosome 5"/>
</dbReference>
<dbReference type="SMR" id="A0A0A0KPR1"/>
<dbReference type="InterPro" id="IPR032675">
    <property type="entry name" value="LRR_dom_sf"/>
</dbReference>